<feature type="compositionally biased region" description="Gly residues" evidence="1">
    <location>
        <begin position="84"/>
        <end position="111"/>
    </location>
</feature>
<proteinExistence type="predicted"/>
<keyword evidence="3" id="KW-1185">Reference proteome</keyword>
<dbReference type="OrthoDB" id="10404870at2759"/>
<feature type="compositionally biased region" description="Basic and acidic residues" evidence="1">
    <location>
        <begin position="54"/>
        <end position="68"/>
    </location>
</feature>
<dbReference type="Proteomes" id="UP000701801">
    <property type="component" value="Unassembled WGS sequence"/>
</dbReference>
<evidence type="ECO:0000313" key="3">
    <source>
        <dbReference type="Proteomes" id="UP000701801"/>
    </source>
</evidence>
<dbReference type="AlphaFoldDB" id="A0A9N9LWK8"/>
<accession>A0A9N9LWK8</accession>
<dbReference type="EMBL" id="CAJVRM010000651">
    <property type="protein sequence ID" value="CAG8982580.1"/>
    <property type="molecule type" value="Genomic_DNA"/>
</dbReference>
<feature type="region of interest" description="Disordered" evidence="1">
    <location>
        <begin position="1"/>
        <end position="21"/>
    </location>
</feature>
<comment type="caution">
    <text evidence="2">The sequence shown here is derived from an EMBL/GenBank/DDBJ whole genome shotgun (WGS) entry which is preliminary data.</text>
</comment>
<evidence type="ECO:0000256" key="1">
    <source>
        <dbReference type="SAM" id="MobiDB-lite"/>
    </source>
</evidence>
<name>A0A9N9LWK8_9HELO</name>
<reference evidence="2" key="1">
    <citation type="submission" date="2021-07" db="EMBL/GenBank/DDBJ databases">
        <authorList>
            <person name="Durling M."/>
        </authorList>
    </citation>
    <scope>NUCLEOTIDE SEQUENCE</scope>
</reference>
<protein>
    <submittedName>
        <fullName evidence="2">Uncharacterized protein</fullName>
    </submittedName>
</protein>
<organism evidence="2 3">
    <name type="scientific">Hymenoscyphus albidus</name>
    <dbReference type="NCBI Taxonomy" id="595503"/>
    <lineage>
        <taxon>Eukaryota</taxon>
        <taxon>Fungi</taxon>
        <taxon>Dikarya</taxon>
        <taxon>Ascomycota</taxon>
        <taxon>Pezizomycotina</taxon>
        <taxon>Leotiomycetes</taxon>
        <taxon>Helotiales</taxon>
        <taxon>Helotiaceae</taxon>
        <taxon>Hymenoscyphus</taxon>
    </lineage>
</organism>
<feature type="compositionally biased region" description="Basic and acidic residues" evidence="1">
    <location>
        <begin position="38"/>
        <end position="47"/>
    </location>
</feature>
<evidence type="ECO:0000313" key="2">
    <source>
        <dbReference type="EMBL" id="CAG8982580.1"/>
    </source>
</evidence>
<gene>
    <name evidence="2" type="ORF">HYALB_00007296</name>
</gene>
<feature type="region of interest" description="Disordered" evidence="1">
    <location>
        <begin position="38"/>
        <end position="123"/>
    </location>
</feature>
<sequence>MGNGESKPKKKPMFRGYARRPGEWKPWKVGFEIRDELLDHPKWRDAPELPPRNTKAEKLEKAKKEAFEKGFTIGVQQGQRQTGRGKGGAPSGMSRGGGSKGCGRGMGGGRGPTSYNPGGSSRI</sequence>
<feature type="compositionally biased region" description="Polar residues" evidence="1">
    <location>
        <begin position="113"/>
        <end position="123"/>
    </location>
</feature>